<reference evidence="2 3" key="1">
    <citation type="submission" date="2020-06" db="EMBL/GenBank/DDBJ databases">
        <title>Sphingomonas hominis sp. nov., a member of the Sphingomonas, isolated from the hair of a 22-year-old girl.</title>
        <authorList>
            <person name="Zhang D.-F."/>
            <person name="Cui X.-W."/>
        </authorList>
    </citation>
    <scope>NUCLEOTIDE SEQUENCE [LARGE SCALE GENOMIC DNA]</scope>
    <source>
        <strain evidence="2 3">HHU CXW</strain>
    </source>
</reference>
<feature type="transmembrane region" description="Helical" evidence="1">
    <location>
        <begin position="126"/>
        <end position="147"/>
    </location>
</feature>
<dbReference type="Proteomes" id="UP000621447">
    <property type="component" value="Unassembled WGS sequence"/>
</dbReference>
<accession>A0ABX2JCV4</accession>
<evidence type="ECO:0000256" key="1">
    <source>
        <dbReference type="SAM" id="Phobius"/>
    </source>
</evidence>
<comment type="caution">
    <text evidence="2">The sequence shown here is derived from an EMBL/GenBank/DDBJ whole genome shotgun (WGS) entry which is preliminary data.</text>
</comment>
<feature type="transmembrane region" description="Helical" evidence="1">
    <location>
        <begin position="287"/>
        <end position="309"/>
    </location>
</feature>
<evidence type="ECO:0000313" key="3">
    <source>
        <dbReference type="Proteomes" id="UP000621447"/>
    </source>
</evidence>
<feature type="transmembrane region" description="Helical" evidence="1">
    <location>
        <begin position="59"/>
        <end position="80"/>
    </location>
</feature>
<dbReference type="RefSeq" id="WP_174192182.1">
    <property type="nucleotide sequence ID" value="NZ_JABULH010000001.1"/>
</dbReference>
<protein>
    <recommendedName>
        <fullName evidence="4">Glycosyltransferase RgtA/B/C/D-like domain-containing protein</fullName>
    </recommendedName>
</protein>
<keyword evidence="1" id="KW-0812">Transmembrane</keyword>
<feature type="transmembrane region" description="Helical" evidence="1">
    <location>
        <begin position="87"/>
        <end position="106"/>
    </location>
</feature>
<feature type="transmembrane region" description="Helical" evidence="1">
    <location>
        <begin position="159"/>
        <end position="185"/>
    </location>
</feature>
<name>A0ABX2JCV4_9SPHN</name>
<organism evidence="2 3">
    <name type="scientific">Sphingomonas hominis</name>
    <dbReference type="NCBI Taxonomy" id="2741495"/>
    <lineage>
        <taxon>Bacteria</taxon>
        <taxon>Pseudomonadati</taxon>
        <taxon>Pseudomonadota</taxon>
        <taxon>Alphaproteobacteria</taxon>
        <taxon>Sphingomonadales</taxon>
        <taxon>Sphingomonadaceae</taxon>
        <taxon>Sphingomonas</taxon>
    </lineage>
</organism>
<evidence type="ECO:0000313" key="2">
    <source>
        <dbReference type="EMBL" id="NTS64130.1"/>
    </source>
</evidence>
<proteinExistence type="predicted"/>
<evidence type="ECO:0008006" key="4">
    <source>
        <dbReference type="Google" id="ProtNLM"/>
    </source>
</evidence>
<keyword evidence="1" id="KW-1133">Transmembrane helix</keyword>
<gene>
    <name evidence="2" type="ORF">HRV97_03010</name>
</gene>
<feature type="transmembrane region" description="Helical" evidence="1">
    <location>
        <begin position="257"/>
        <end position="275"/>
    </location>
</feature>
<keyword evidence="1" id="KW-0472">Membrane</keyword>
<keyword evidence="3" id="KW-1185">Reference proteome</keyword>
<sequence>MTERRVVFVLAGLLLCALLPFALVRLPTMTDLFDHVGRFHVMLDAGRSPWRARYYRFDWHVVGNLGGDLIVAVIGPVLGVEAAARAMVALVPLLTIAGIAAVSRAVHGRVQPSAVVAACFVFGNPFHFGFVNYCLSLGLALLVFAAWVRMAERSLVSRLLVLTPLVLLVWVAHAMGWAVLALLVAGFEGTRLVQRGIGAPALRQVGAMVLAFVPPVVLTLSWRQGGGGALFSYGDTSELIERKVMTWVTILRGGDPVLDIGVPILLLLAVGVLLWRRSLVIDPRMAAGGVLLSIACTVMPATIFSSWAADERIAPAAAIALALSLRSRGRARDAWALMLLAAALFVVRTAEMTGRWYAADRRYAHALTALDLVPRGARISAVVLDDACHTGWAANGWSHLPGLAIVRRDALVNSQWPLVGAPLLRVVYPAPVQWVHDPSQHVPAFGCGTPGLSALHRRIAATPRAYFDYLWVLNTRGARDPWPGRAPLYRDADSALFRLSAR</sequence>
<dbReference type="EMBL" id="JABULH010000001">
    <property type="protein sequence ID" value="NTS64130.1"/>
    <property type="molecule type" value="Genomic_DNA"/>
</dbReference>